<keyword evidence="6" id="KW-1185">Reference proteome</keyword>
<gene>
    <name evidence="5" type="ORF">LMG29739_00596</name>
</gene>
<dbReference type="PROSITE" id="PS50222">
    <property type="entry name" value="EF_HAND_2"/>
    <property type="match status" value="1"/>
</dbReference>
<evidence type="ECO:0000313" key="6">
    <source>
        <dbReference type="Proteomes" id="UP000494329"/>
    </source>
</evidence>
<dbReference type="InterPro" id="IPR012893">
    <property type="entry name" value="HipA-like_C"/>
</dbReference>
<dbReference type="InterPro" id="IPR052028">
    <property type="entry name" value="HipA_Ser/Thr_kinase"/>
</dbReference>
<dbReference type="NCBIfam" id="TIGR03071">
    <property type="entry name" value="couple_hipA"/>
    <property type="match status" value="1"/>
</dbReference>
<evidence type="ECO:0000256" key="3">
    <source>
        <dbReference type="ARBA" id="ARBA00022777"/>
    </source>
</evidence>
<dbReference type="PANTHER" id="PTHR37419">
    <property type="entry name" value="SERINE/THREONINE-PROTEIN KINASE TOXIN HIPA"/>
    <property type="match status" value="1"/>
</dbReference>
<dbReference type="Pfam" id="PF13657">
    <property type="entry name" value="Couple_hipA"/>
    <property type="match status" value="1"/>
</dbReference>
<accession>A0A6J5D5T2</accession>
<dbReference type="PANTHER" id="PTHR37419:SF1">
    <property type="entry name" value="SERINE_THREONINE-PROTEIN KINASE TOXIN HIPA"/>
    <property type="match status" value="1"/>
</dbReference>
<reference evidence="5 6" key="1">
    <citation type="submission" date="2020-04" db="EMBL/GenBank/DDBJ databases">
        <authorList>
            <person name="De Canck E."/>
        </authorList>
    </citation>
    <scope>NUCLEOTIDE SEQUENCE [LARGE SCALE GENOMIC DNA]</scope>
    <source>
        <strain evidence="5 6">LMG 29739</strain>
    </source>
</reference>
<comment type="similarity">
    <text evidence="1">Belongs to the HipA Ser/Thr kinase family.</text>
</comment>
<dbReference type="InterPro" id="IPR018247">
    <property type="entry name" value="EF_Hand_1_Ca_BS"/>
</dbReference>
<evidence type="ECO:0000256" key="1">
    <source>
        <dbReference type="ARBA" id="ARBA00010164"/>
    </source>
</evidence>
<feature type="domain" description="EF-hand" evidence="4">
    <location>
        <begin position="208"/>
        <end position="243"/>
    </location>
</feature>
<dbReference type="InterPro" id="IPR002048">
    <property type="entry name" value="EF_hand_dom"/>
</dbReference>
<keyword evidence="2" id="KW-0808">Transferase</keyword>
<dbReference type="GO" id="GO:0005509">
    <property type="term" value="F:calcium ion binding"/>
    <property type="evidence" value="ECO:0007669"/>
    <property type="project" value="InterPro"/>
</dbReference>
<protein>
    <recommendedName>
        <fullName evidence="4">EF-hand domain-containing protein</fullName>
    </recommendedName>
</protein>
<dbReference type="Pfam" id="PF07804">
    <property type="entry name" value="HipA_C"/>
    <property type="match status" value="1"/>
</dbReference>
<dbReference type="InterPro" id="IPR017508">
    <property type="entry name" value="HipA_N1"/>
</dbReference>
<dbReference type="RefSeq" id="WP_175109275.1">
    <property type="nucleotide sequence ID" value="NZ_CADIKF010000003.1"/>
</dbReference>
<name>A0A6J5D5T2_9BURK</name>
<dbReference type="Proteomes" id="UP000494329">
    <property type="component" value="Unassembled WGS sequence"/>
</dbReference>
<evidence type="ECO:0000313" key="5">
    <source>
        <dbReference type="EMBL" id="CAB3748801.1"/>
    </source>
</evidence>
<sequence length="427" mass="47182">MTTNRVRELSVNTPQGMAGTLTKESRHVFGYATRDVAREVSLTMPLRAETYAATPMLPAFSMNLPEGFLLERIRRAFRHVSLDHMALLAITGSNQIGRLRYAVPGAARHGKKAEVGLAALLRTGSQTGLFEHLVTTYLESGISGFQPKVMIPDADKPEPGPVGEKTTATTPSLILKAAGDDYPQLPVNEYLCMSAAKRAGIQVPRFWLSDDQSLFVMERFDVDEDRQLGFEDMAVLMGKNHSDPNFKYSGSYEHIAKAIVAYCGENTDESRTRFFEYLALSVMVRNGDAHLKNFGMLYEHPHAAQPPRLAPLFDVVTTTVYRYENQKTGVEHTDRTMALKMNKSVSYPMREALLEFGRNVCHVGNPGAVIERIADAMSATLADEGAAMPQDFVGTMRAEWDAGRVSMEPPKVFIRPAGKTAEKTPSS</sequence>
<evidence type="ECO:0000259" key="4">
    <source>
        <dbReference type="PROSITE" id="PS50222"/>
    </source>
</evidence>
<dbReference type="AlphaFoldDB" id="A0A6J5D5T2"/>
<dbReference type="PROSITE" id="PS00018">
    <property type="entry name" value="EF_HAND_1"/>
    <property type="match status" value="1"/>
</dbReference>
<keyword evidence="3" id="KW-0418">Kinase</keyword>
<dbReference type="Gene3D" id="1.10.1070.20">
    <property type="match status" value="1"/>
</dbReference>
<dbReference type="GO" id="GO:0005829">
    <property type="term" value="C:cytosol"/>
    <property type="evidence" value="ECO:0007669"/>
    <property type="project" value="TreeGrafter"/>
</dbReference>
<evidence type="ECO:0000256" key="2">
    <source>
        <dbReference type="ARBA" id="ARBA00022679"/>
    </source>
</evidence>
<dbReference type="EMBL" id="CADIKF010000003">
    <property type="protein sequence ID" value="CAB3748801.1"/>
    <property type="molecule type" value="Genomic_DNA"/>
</dbReference>
<dbReference type="GO" id="GO:0004674">
    <property type="term" value="F:protein serine/threonine kinase activity"/>
    <property type="evidence" value="ECO:0007669"/>
    <property type="project" value="TreeGrafter"/>
</dbReference>
<organism evidence="5 6">
    <name type="scientific">Paraburkholderia solisilvae</name>
    <dbReference type="NCBI Taxonomy" id="624376"/>
    <lineage>
        <taxon>Bacteria</taxon>
        <taxon>Pseudomonadati</taxon>
        <taxon>Pseudomonadota</taxon>
        <taxon>Betaproteobacteria</taxon>
        <taxon>Burkholderiales</taxon>
        <taxon>Burkholderiaceae</taxon>
        <taxon>Paraburkholderia</taxon>
    </lineage>
</organism>
<proteinExistence type="inferred from homology"/>